<evidence type="ECO:0000256" key="4">
    <source>
        <dbReference type="ARBA" id="ARBA00022454"/>
    </source>
</evidence>
<dbReference type="GO" id="GO:0031511">
    <property type="term" value="C:Mis6-Sim4 complex"/>
    <property type="evidence" value="ECO:0007669"/>
    <property type="project" value="TreeGrafter"/>
</dbReference>
<keyword evidence="4" id="KW-0158">Chromosome</keyword>
<gene>
    <name evidence="8" type="ORF">CU098_010470</name>
</gene>
<evidence type="ECO:0000256" key="6">
    <source>
        <dbReference type="ARBA" id="ARBA00023328"/>
    </source>
</evidence>
<dbReference type="OrthoDB" id="10050372at2759"/>
<dbReference type="EMBL" id="PJQM01000033">
    <property type="protein sequence ID" value="RCI07106.1"/>
    <property type="molecule type" value="Genomic_DNA"/>
</dbReference>
<dbReference type="GO" id="GO:0005634">
    <property type="term" value="C:nucleus"/>
    <property type="evidence" value="ECO:0007669"/>
    <property type="project" value="UniProtKB-SubCell"/>
</dbReference>
<proteinExistence type="inferred from homology"/>
<evidence type="ECO:0000256" key="3">
    <source>
        <dbReference type="ARBA" id="ARBA00007321"/>
    </source>
</evidence>
<dbReference type="InterPro" id="IPR018464">
    <property type="entry name" value="CENP-O"/>
</dbReference>
<keyword evidence="7" id="KW-0175">Coiled coil</keyword>
<evidence type="ECO:0000256" key="7">
    <source>
        <dbReference type="SAM" id="Coils"/>
    </source>
</evidence>
<evidence type="ECO:0000313" key="8">
    <source>
        <dbReference type="EMBL" id="RCI07106.1"/>
    </source>
</evidence>
<keyword evidence="9" id="KW-1185">Reference proteome</keyword>
<dbReference type="STRING" id="4846.A0A367KY46"/>
<dbReference type="Pfam" id="PF09496">
    <property type="entry name" value="CENP-O"/>
    <property type="match status" value="1"/>
</dbReference>
<comment type="similarity">
    <text evidence="3">Belongs to the CENP-O/MCM21 family.</text>
</comment>
<protein>
    <submittedName>
        <fullName evidence="8">Uncharacterized protein</fullName>
    </submittedName>
</protein>
<organism evidence="8 9">
    <name type="scientific">Rhizopus stolonifer</name>
    <name type="common">Rhizopus nigricans</name>
    <dbReference type="NCBI Taxonomy" id="4846"/>
    <lineage>
        <taxon>Eukaryota</taxon>
        <taxon>Fungi</taxon>
        <taxon>Fungi incertae sedis</taxon>
        <taxon>Mucoromycota</taxon>
        <taxon>Mucoromycotina</taxon>
        <taxon>Mucoromycetes</taxon>
        <taxon>Mucorales</taxon>
        <taxon>Mucorineae</taxon>
        <taxon>Rhizopodaceae</taxon>
        <taxon>Rhizopus</taxon>
    </lineage>
</organism>
<keyword evidence="5" id="KW-0539">Nucleus</keyword>
<accession>A0A367KY46</accession>
<name>A0A367KY46_RHIST</name>
<dbReference type="Proteomes" id="UP000253551">
    <property type="component" value="Unassembled WGS sequence"/>
</dbReference>
<dbReference type="AlphaFoldDB" id="A0A367KY46"/>
<evidence type="ECO:0000313" key="9">
    <source>
        <dbReference type="Proteomes" id="UP000253551"/>
    </source>
</evidence>
<dbReference type="PANTHER" id="PTHR14582:SF1">
    <property type="entry name" value="CENTROMERE PROTEIN O"/>
    <property type="match status" value="1"/>
</dbReference>
<reference evidence="8 9" key="1">
    <citation type="journal article" date="2018" name="G3 (Bethesda)">
        <title>Phylogenetic and Phylogenomic Definition of Rhizopus Species.</title>
        <authorList>
            <person name="Gryganskyi A.P."/>
            <person name="Golan J."/>
            <person name="Dolatabadi S."/>
            <person name="Mondo S."/>
            <person name="Robb S."/>
            <person name="Idnurm A."/>
            <person name="Muszewska A."/>
            <person name="Steczkiewicz K."/>
            <person name="Masonjones S."/>
            <person name="Liao H.L."/>
            <person name="Gajdeczka M.T."/>
            <person name="Anike F."/>
            <person name="Vuek A."/>
            <person name="Anishchenko I.M."/>
            <person name="Voigt K."/>
            <person name="de Hoog G.S."/>
            <person name="Smith M.E."/>
            <person name="Heitman J."/>
            <person name="Vilgalys R."/>
            <person name="Stajich J.E."/>
        </authorList>
    </citation>
    <scope>NUCLEOTIDE SEQUENCE [LARGE SCALE GENOMIC DNA]</scope>
    <source>
        <strain evidence="8 9">LSU 92-RS-03</strain>
    </source>
</reference>
<feature type="coiled-coil region" evidence="7">
    <location>
        <begin position="16"/>
        <end position="43"/>
    </location>
</feature>
<dbReference type="PANTHER" id="PTHR14582">
    <property type="entry name" value="INNER KINETOCHORE SUBUNIT MAL2"/>
    <property type="match status" value="1"/>
</dbReference>
<keyword evidence="6" id="KW-0137">Centromere</keyword>
<evidence type="ECO:0000256" key="5">
    <source>
        <dbReference type="ARBA" id="ARBA00023242"/>
    </source>
</evidence>
<comment type="caution">
    <text evidence="8">The sequence shown here is derived from an EMBL/GenBank/DDBJ whole genome shotgun (WGS) entry which is preliminary data.</text>
</comment>
<dbReference type="CDD" id="cd23835">
    <property type="entry name" value="DRWD-N_CENP-O"/>
    <property type="match status" value="1"/>
</dbReference>
<comment type="subcellular location">
    <subcellularLocation>
        <location evidence="2">Chromosome</location>
        <location evidence="2">Centromere</location>
    </subcellularLocation>
    <subcellularLocation>
        <location evidence="1">Nucleus</location>
    </subcellularLocation>
</comment>
<evidence type="ECO:0000256" key="1">
    <source>
        <dbReference type="ARBA" id="ARBA00004123"/>
    </source>
</evidence>
<evidence type="ECO:0000256" key="2">
    <source>
        <dbReference type="ARBA" id="ARBA00004584"/>
    </source>
</evidence>
<sequence length="178" mass="21317">MSDNIEEDDTFLRTEPDNLKEQIKLLEERLSRATEKQRKLKKELLEEDISYLVTSNLTNVFTDPTVATKTEFSSAKQEIFRQMRESVKASCIHEMISYHRLSGRTMYHFKKHHIGVRLETFYKNRYKEPYYILFLKNNLKEVDIDTIPAFIPKKKLEKKFLPDNFEVKKKRKMSENSD</sequence>